<sequence length="140" mass="15079">MSDNLVTVEQAAEELNLHPKTVLRYIRDGRLTATRIGKSYRIARAKLDAFAGVVQGRAETVAGIRTTCIVDIPDLSVDGAQRLATFLHSAALAGNAETPVLHLETAFDPAARSMKVVMIGSVSDVRKLLELVQLQIDASP</sequence>
<keyword evidence="2" id="KW-1185">Reference proteome</keyword>
<comment type="caution">
    <text evidence="1">The sequence shown here is derived from an EMBL/GenBank/DDBJ whole genome shotgun (WGS) entry which is preliminary data.</text>
</comment>
<protein>
    <submittedName>
        <fullName evidence="1">Helix-turn-helix domain-containing protein</fullName>
    </submittedName>
</protein>
<accession>A0ACC5R2A8</accession>
<name>A0ACC5R2A8_9HYPH</name>
<reference evidence="1" key="1">
    <citation type="submission" date="2021-01" db="EMBL/GenBank/DDBJ databases">
        <authorList>
            <person name="Sun Q."/>
        </authorList>
    </citation>
    <scope>NUCLEOTIDE SEQUENCE</scope>
    <source>
        <strain evidence="1">YIM B02566</strain>
    </source>
</reference>
<proteinExistence type="predicted"/>
<gene>
    <name evidence="1" type="ORF">JHL16_10485</name>
</gene>
<dbReference type="Proteomes" id="UP000616151">
    <property type="component" value="Unassembled WGS sequence"/>
</dbReference>
<evidence type="ECO:0000313" key="2">
    <source>
        <dbReference type="Proteomes" id="UP000616151"/>
    </source>
</evidence>
<dbReference type="EMBL" id="JAENHL010000006">
    <property type="protein sequence ID" value="MBK1866780.1"/>
    <property type="molecule type" value="Genomic_DNA"/>
</dbReference>
<organism evidence="1 2">
    <name type="scientific">Taklimakanibacter albus</name>
    <dbReference type="NCBI Taxonomy" id="2800327"/>
    <lineage>
        <taxon>Bacteria</taxon>
        <taxon>Pseudomonadati</taxon>
        <taxon>Pseudomonadota</taxon>
        <taxon>Alphaproteobacteria</taxon>
        <taxon>Hyphomicrobiales</taxon>
        <taxon>Aestuariivirgaceae</taxon>
        <taxon>Taklimakanibacter</taxon>
    </lineage>
</organism>
<evidence type="ECO:0000313" key="1">
    <source>
        <dbReference type="EMBL" id="MBK1866780.1"/>
    </source>
</evidence>